<keyword evidence="4" id="KW-0963">Cytoplasm</keyword>
<evidence type="ECO:0000313" key="14">
    <source>
        <dbReference type="EMBL" id="KJH43205.1"/>
    </source>
</evidence>
<keyword evidence="8" id="KW-0131">Cell cycle</keyword>
<sequence length="308" mass="35883">MKIKRTVNARIIDFVTLIKECILHIPKDSNNKISASSPSDVICAQPRRHLLRITRYWPLRSDECFIYNIPKRFDSFFTIIRQPQLSTLDCDKCRQVFSFCSIAFIILFVSMWYFFKIIHQLMTLRDSKERLFESYVDTRLVRDKNDRVEQLQIANAELARHLGNYIFQLFTQLAGLERMAKLLNSDVTLMDRTHIFKKLTLMVYCITRRQEGVTLNNFNGQPSSVSSSSICEMKNLSRSNSPLPKKSRKTCHLWKPNETLNLYDYLVEKEERSHRSHSIDFVGRIKAGSRPASLYPSLEGAVVSAKQD</sequence>
<dbReference type="PANTHER" id="PTHR12955:SF1">
    <property type="entry name" value="INTEGRATOR COMPLEX SUBUNIT 13"/>
    <property type="match status" value="1"/>
</dbReference>
<keyword evidence="15" id="KW-1185">Reference proteome</keyword>
<evidence type="ECO:0000256" key="1">
    <source>
        <dbReference type="ARBA" id="ARBA00004123"/>
    </source>
</evidence>
<dbReference type="GO" id="GO:0032039">
    <property type="term" value="C:integrator complex"/>
    <property type="evidence" value="ECO:0007669"/>
    <property type="project" value="TreeGrafter"/>
</dbReference>
<keyword evidence="13" id="KW-0472">Membrane</keyword>
<keyword evidence="7" id="KW-0539">Nucleus</keyword>
<reference evidence="14 15" key="1">
    <citation type="submission" date="2013-11" db="EMBL/GenBank/DDBJ databases">
        <title>Draft genome of the bovine lungworm Dictyocaulus viviparus.</title>
        <authorList>
            <person name="Mitreva M."/>
        </authorList>
    </citation>
    <scope>NUCLEOTIDE SEQUENCE [LARGE SCALE GENOMIC DNA]</scope>
    <source>
        <strain evidence="14 15">HannoverDv2000</strain>
    </source>
</reference>
<protein>
    <recommendedName>
        <fullName evidence="3">Protein asunder</fullName>
    </recommendedName>
    <alternativeName>
        <fullName evidence="10">Cell cycle regulator Mat89Bb</fullName>
    </alternativeName>
    <alternativeName>
        <fullName evidence="9">Set apart in position or space protein</fullName>
    </alternativeName>
</protein>
<dbReference type="PANTHER" id="PTHR12955">
    <property type="entry name" value="SARCOMA ANTIGEN NY-SAR-95-RELATED"/>
    <property type="match status" value="1"/>
</dbReference>
<evidence type="ECO:0000256" key="4">
    <source>
        <dbReference type="ARBA" id="ARBA00022490"/>
    </source>
</evidence>
<dbReference type="Proteomes" id="UP000053766">
    <property type="component" value="Unassembled WGS sequence"/>
</dbReference>
<gene>
    <name evidence="14" type="ORF">DICVIV_10785</name>
</gene>
<accession>A0A0D8XF02</accession>
<feature type="transmembrane region" description="Helical" evidence="13">
    <location>
        <begin position="96"/>
        <end position="115"/>
    </location>
</feature>
<dbReference type="EMBL" id="KN716582">
    <property type="protein sequence ID" value="KJH43205.1"/>
    <property type="molecule type" value="Genomic_DNA"/>
</dbReference>
<evidence type="ECO:0000256" key="12">
    <source>
        <dbReference type="ARBA" id="ARBA00065185"/>
    </source>
</evidence>
<evidence type="ECO:0000256" key="8">
    <source>
        <dbReference type="ARBA" id="ARBA00023306"/>
    </source>
</evidence>
<comment type="subcellular location">
    <subcellularLocation>
        <location evidence="2">Cytoplasm</location>
        <location evidence="2">Perinuclear region</location>
    </subcellularLocation>
    <subcellularLocation>
        <location evidence="1">Nucleus</location>
    </subcellularLocation>
</comment>
<comment type="similarity">
    <text evidence="11">Belongs to the Integrator subunit 13 family.</text>
</comment>
<dbReference type="GO" id="GO:0048471">
    <property type="term" value="C:perinuclear region of cytoplasm"/>
    <property type="evidence" value="ECO:0007669"/>
    <property type="project" value="UniProtKB-SubCell"/>
</dbReference>
<evidence type="ECO:0000256" key="13">
    <source>
        <dbReference type="SAM" id="Phobius"/>
    </source>
</evidence>
<dbReference type="AlphaFoldDB" id="A0A0D8XF02"/>
<evidence type="ECO:0000256" key="10">
    <source>
        <dbReference type="ARBA" id="ARBA00032585"/>
    </source>
</evidence>
<evidence type="ECO:0000256" key="6">
    <source>
        <dbReference type="ARBA" id="ARBA00022776"/>
    </source>
</evidence>
<proteinExistence type="inferred from homology"/>
<name>A0A0D8XF02_DICVI</name>
<evidence type="ECO:0000256" key="2">
    <source>
        <dbReference type="ARBA" id="ARBA00004556"/>
    </source>
</evidence>
<dbReference type="InterPro" id="IPR019355">
    <property type="entry name" value="Cell_cycle_regulator_Mat89Bb"/>
</dbReference>
<dbReference type="GO" id="GO:0051642">
    <property type="term" value="P:centrosome localization"/>
    <property type="evidence" value="ECO:0007669"/>
    <property type="project" value="TreeGrafter"/>
</dbReference>
<evidence type="ECO:0000256" key="11">
    <source>
        <dbReference type="ARBA" id="ARBA00061603"/>
    </source>
</evidence>
<evidence type="ECO:0000313" key="15">
    <source>
        <dbReference type="Proteomes" id="UP000053766"/>
    </source>
</evidence>
<keyword evidence="13" id="KW-1133">Transmembrane helix</keyword>
<reference evidence="15" key="2">
    <citation type="journal article" date="2016" name="Sci. Rep.">
        <title>Dictyocaulus viviparus genome, variome and transcriptome elucidate lungworm biology and support future intervention.</title>
        <authorList>
            <person name="McNulty S.N."/>
            <person name="Strube C."/>
            <person name="Rosa B.A."/>
            <person name="Martin J.C."/>
            <person name="Tyagi R."/>
            <person name="Choi Y.J."/>
            <person name="Wang Q."/>
            <person name="Hallsworth Pepin K."/>
            <person name="Zhang X."/>
            <person name="Ozersky P."/>
            <person name="Wilson R.K."/>
            <person name="Sternberg P.W."/>
            <person name="Gasser R.B."/>
            <person name="Mitreva M."/>
        </authorList>
    </citation>
    <scope>NUCLEOTIDE SEQUENCE [LARGE SCALE GENOMIC DNA]</scope>
    <source>
        <strain evidence="15">HannoverDv2000</strain>
    </source>
</reference>
<evidence type="ECO:0000256" key="5">
    <source>
        <dbReference type="ARBA" id="ARBA00022618"/>
    </source>
</evidence>
<dbReference type="GO" id="GO:0051301">
    <property type="term" value="P:cell division"/>
    <property type="evidence" value="ECO:0007669"/>
    <property type="project" value="UniProtKB-KW"/>
</dbReference>
<comment type="subunit">
    <text evidence="12">Belongs to the multiprotein complex Integrator, at least composed of IntS1, IntS2, IntS3, IntS4, omd/IntS5, IntS6, defl/IntS7, IntS8, IntS9, IntS10, IntS11, IntS12, asun/IntS13, IntS14 and IntS15. The core complex associates with protein phosphatase 2A subunits mts/PP2A and Pp2A-29B, to form the Integrator-PP2A (INTAC) complex.</text>
</comment>
<evidence type="ECO:0000256" key="7">
    <source>
        <dbReference type="ARBA" id="ARBA00023242"/>
    </source>
</evidence>
<organism evidence="14 15">
    <name type="scientific">Dictyocaulus viviparus</name>
    <name type="common">Bovine lungworm</name>
    <dbReference type="NCBI Taxonomy" id="29172"/>
    <lineage>
        <taxon>Eukaryota</taxon>
        <taxon>Metazoa</taxon>
        <taxon>Ecdysozoa</taxon>
        <taxon>Nematoda</taxon>
        <taxon>Chromadorea</taxon>
        <taxon>Rhabditida</taxon>
        <taxon>Rhabditina</taxon>
        <taxon>Rhabditomorpha</taxon>
        <taxon>Strongyloidea</taxon>
        <taxon>Metastrongylidae</taxon>
        <taxon>Dictyocaulus</taxon>
    </lineage>
</organism>
<dbReference type="GO" id="GO:0007346">
    <property type="term" value="P:regulation of mitotic cell cycle"/>
    <property type="evidence" value="ECO:0007669"/>
    <property type="project" value="TreeGrafter"/>
</dbReference>
<keyword evidence="5" id="KW-0132">Cell division</keyword>
<keyword evidence="13" id="KW-0812">Transmembrane</keyword>
<dbReference type="STRING" id="29172.A0A0D8XF02"/>
<dbReference type="OrthoDB" id="5844105at2759"/>
<evidence type="ECO:0000256" key="3">
    <source>
        <dbReference type="ARBA" id="ARBA00020501"/>
    </source>
</evidence>
<evidence type="ECO:0000256" key="9">
    <source>
        <dbReference type="ARBA" id="ARBA00030658"/>
    </source>
</evidence>
<dbReference type="Pfam" id="PF10221">
    <property type="entry name" value="Mat89Bb"/>
    <property type="match status" value="2"/>
</dbReference>
<keyword evidence="6" id="KW-0498">Mitosis</keyword>